<dbReference type="EMBL" id="JACGCI010000055">
    <property type="protein sequence ID" value="KAF6750721.1"/>
    <property type="molecule type" value="Genomic_DNA"/>
</dbReference>
<dbReference type="AlphaFoldDB" id="A0A8H6HS04"/>
<evidence type="ECO:0000313" key="1">
    <source>
        <dbReference type="EMBL" id="KAF6750721.1"/>
    </source>
</evidence>
<protein>
    <submittedName>
        <fullName evidence="1">Uncharacterized protein</fullName>
    </submittedName>
</protein>
<keyword evidence="2" id="KW-1185">Reference proteome</keyword>
<name>A0A8H6HS04_9AGAR</name>
<evidence type="ECO:0000313" key="2">
    <source>
        <dbReference type="Proteomes" id="UP000521943"/>
    </source>
</evidence>
<dbReference type="Proteomes" id="UP000521943">
    <property type="component" value="Unassembled WGS sequence"/>
</dbReference>
<organism evidence="1 2">
    <name type="scientific">Ephemerocybe angulata</name>
    <dbReference type="NCBI Taxonomy" id="980116"/>
    <lineage>
        <taxon>Eukaryota</taxon>
        <taxon>Fungi</taxon>
        <taxon>Dikarya</taxon>
        <taxon>Basidiomycota</taxon>
        <taxon>Agaricomycotina</taxon>
        <taxon>Agaricomycetes</taxon>
        <taxon>Agaricomycetidae</taxon>
        <taxon>Agaricales</taxon>
        <taxon>Agaricineae</taxon>
        <taxon>Psathyrellaceae</taxon>
        <taxon>Ephemerocybe</taxon>
    </lineage>
</organism>
<proteinExistence type="predicted"/>
<comment type="caution">
    <text evidence="1">The sequence shown here is derived from an EMBL/GenBank/DDBJ whole genome shotgun (WGS) entry which is preliminary data.</text>
</comment>
<accession>A0A8H6HS04</accession>
<sequence length="307" mass="34435">MHASEDFELNLHFAEWNERRRRALRMRHSDRRSPQPYGATSSSFRTPKITRFTHSPAPWPVLGSLTCDARDSRRQLKWPIKFVPREEVGESESEEGGGDVKASGLEIALETRAPSLRIFGRVLVAVLLLSSSSSTPILRSHASFFPSTTTSCPALVAVVVVVVHHTRYTSEAPRREQPSPSSVVTAIVVVVVIDDAGCHLSPQVSCIRTPRHTLPDYHHQARRRHSRGTMTLVVLHPHSHMSPSSVLVLRVRCCRWGIVDDVRLCMQSSRSEERFSAVMPSIRAMRRVDSGGVDWIRSLILLSLFVV</sequence>
<reference evidence="1 2" key="1">
    <citation type="submission" date="2020-07" db="EMBL/GenBank/DDBJ databases">
        <title>Comparative genomics of pyrophilous fungi reveals a link between fire events and developmental genes.</title>
        <authorList>
            <consortium name="DOE Joint Genome Institute"/>
            <person name="Steindorff A.S."/>
            <person name="Carver A."/>
            <person name="Calhoun S."/>
            <person name="Stillman K."/>
            <person name="Liu H."/>
            <person name="Lipzen A."/>
            <person name="Pangilinan J."/>
            <person name="Labutti K."/>
            <person name="Bruns T.D."/>
            <person name="Grigoriev I.V."/>
        </authorList>
    </citation>
    <scope>NUCLEOTIDE SEQUENCE [LARGE SCALE GENOMIC DNA]</scope>
    <source>
        <strain evidence="1 2">CBS 144469</strain>
    </source>
</reference>
<gene>
    <name evidence="1" type="ORF">DFP72DRAFT_1048249</name>
</gene>